<organism evidence="1">
    <name type="scientific">uncultured Caudovirales phage</name>
    <dbReference type="NCBI Taxonomy" id="2100421"/>
    <lineage>
        <taxon>Viruses</taxon>
        <taxon>Duplodnaviria</taxon>
        <taxon>Heunggongvirae</taxon>
        <taxon>Uroviricota</taxon>
        <taxon>Caudoviricetes</taxon>
        <taxon>Peduoviridae</taxon>
        <taxon>Maltschvirus</taxon>
        <taxon>Maltschvirus maltsch</taxon>
    </lineage>
</organism>
<reference evidence="1" key="1">
    <citation type="submission" date="2020-04" db="EMBL/GenBank/DDBJ databases">
        <authorList>
            <person name="Chiriac C."/>
            <person name="Salcher M."/>
            <person name="Ghai R."/>
            <person name="Kavagutti S V."/>
        </authorList>
    </citation>
    <scope>NUCLEOTIDE SEQUENCE</scope>
</reference>
<sequence>MPILNGKKVVDLEVDGVVSGDYPDFADAYFSDGCYEDGTPLTDDELNKLTDLAGDVLWEMAFESLT</sequence>
<dbReference type="EMBL" id="LR796319">
    <property type="protein sequence ID" value="CAB4136507.1"/>
    <property type="molecule type" value="Genomic_DNA"/>
</dbReference>
<accession>A0A6J5LTU6</accession>
<evidence type="ECO:0000313" key="1">
    <source>
        <dbReference type="EMBL" id="CAB4136507.1"/>
    </source>
</evidence>
<gene>
    <name evidence="1" type="ORF">UFOVP308_9</name>
</gene>
<proteinExistence type="predicted"/>
<protein>
    <submittedName>
        <fullName evidence="1">Uncharacterized protein</fullName>
    </submittedName>
</protein>
<name>A0A6J5LTU6_9CAUD</name>